<dbReference type="PANTHER" id="PTHR21777">
    <property type="entry name" value="RCG55159-LIKE"/>
    <property type="match status" value="1"/>
</dbReference>
<dbReference type="PANTHER" id="PTHR21777:SF0">
    <property type="entry name" value="RCG55159-LIKE"/>
    <property type="match status" value="1"/>
</dbReference>
<dbReference type="RefSeq" id="XP_060055228.1">
    <property type="nucleotide sequence ID" value="XM_060199245.1"/>
</dbReference>
<feature type="region of interest" description="Disordered" evidence="1">
    <location>
        <begin position="737"/>
        <end position="774"/>
    </location>
</feature>
<feature type="compositionally biased region" description="Basic and acidic residues" evidence="1">
    <location>
        <begin position="513"/>
        <end position="526"/>
    </location>
</feature>
<dbReference type="InterPro" id="IPR026677">
    <property type="entry name" value="Spata31g1-like"/>
</dbReference>
<evidence type="ECO:0000259" key="2">
    <source>
        <dbReference type="Pfam" id="PF14650"/>
    </source>
</evidence>
<feature type="domain" description="SPATA31" evidence="2">
    <location>
        <begin position="186"/>
        <end position="296"/>
    </location>
</feature>
<feature type="compositionally biased region" description="Polar residues" evidence="1">
    <location>
        <begin position="450"/>
        <end position="461"/>
    </location>
</feature>
<gene>
    <name evidence="4" type="primary">SPATA31G1</name>
</gene>
<feature type="compositionally biased region" description="Low complexity" evidence="1">
    <location>
        <begin position="760"/>
        <end position="773"/>
    </location>
</feature>
<name>A0ABM3Y2C9_ERIEU</name>
<sequence length="917" mass="100820">MEWLLAGLAELEGDMRLLWSQLTHTLACRHCGSNCLQSPGNLATLFLFVVWQIRRWWQLGRWQQLQSWYSGDITQGKGLPLLYWVTILDHLWEQKSEEEGEEEEEEEEDEEEEEEEKPSLDPLKLCSIPKEVQIGEQVTIAPSQSSFCPADLYEDMKTSEQVLTETRSPSRSFPAFQVLTNFPVRYRATPGGHLQPSKSQLFWGLPSLHSESLATIFLSSPGSSPMKLSVSYSVFFNKLPFLSRSNLPLPQYCSPTQLSTHKDLITEHLQGMVLHPKQLPSSSSPSAPSLPCHFQSFPTDHEGLLSGTQTYTHWPAKQREVSEGETLSSQSRLQKITPSRNFPSSEVRCRVPKNPSFQQHILDSLSTSLLYPSSLLGILSRFEAPRKTMGKNVDPKASQLPVPTPTPTPISLPKLQGVNPVRHLSGSQALWETTRQRENPKASEPPILSPCQSVIPTTEPQGSRPLGVEYEAWWGKTEHKNPPESESPVESLPCQLPESLSESRTVSPEDESPAAKDFWEDEHRDNPQASGSPAPAPCAPPKPRPGLQGGSHLGGPSVHPSQWGCRENSETPWAFESPPLNLNPGHSGASPAETPRKDMQSENRLWVSADTVSSCGHPSSSLPVSLGTDPRGVFPKCKVLWENSGQRENLWASGSPAPDCSPPLTLAVHSLQPVPRSPAQAEAPKIESYQLGLLKGEPSPDIKAETPPSQGGAVPEVPARSGTQAWQWSRELGLKLKKLQQRSASRSPIPNQSFGNSPATSSTTLSSCGLSSCPPQQTRVLGLCPQSSSCQPPAVSSTVTQPVHISRSFSLSWLERTGRAEQGSERERQRMVKMVAQVSAQRLYAHMKAGENCSVLGEPSHPEIPATDKRGERASAQSPAKSRHSPRNPKARSPGGGIQDWGHPQLQRKVTRPRSKD</sequence>
<feature type="compositionally biased region" description="Acidic residues" evidence="1">
    <location>
        <begin position="98"/>
        <end position="116"/>
    </location>
</feature>
<dbReference type="Proteomes" id="UP001652624">
    <property type="component" value="Chromosome 10"/>
</dbReference>
<evidence type="ECO:0000256" key="1">
    <source>
        <dbReference type="SAM" id="MobiDB-lite"/>
    </source>
</evidence>
<feature type="compositionally biased region" description="Pro residues" evidence="1">
    <location>
        <begin position="534"/>
        <end position="544"/>
    </location>
</feature>
<feature type="compositionally biased region" description="Basic residues" evidence="1">
    <location>
        <begin position="881"/>
        <end position="890"/>
    </location>
</feature>
<feature type="region of interest" description="Disordered" evidence="1">
    <location>
        <begin position="853"/>
        <end position="917"/>
    </location>
</feature>
<dbReference type="Pfam" id="PF14650">
    <property type="entry name" value="FAM75"/>
    <property type="match status" value="1"/>
</dbReference>
<evidence type="ECO:0000313" key="3">
    <source>
        <dbReference type="Proteomes" id="UP001652624"/>
    </source>
</evidence>
<feature type="region of interest" description="Disordered" evidence="1">
    <location>
        <begin position="477"/>
        <end position="605"/>
    </location>
</feature>
<feature type="region of interest" description="Disordered" evidence="1">
    <location>
        <begin position="321"/>
        <end position="348"/>
    </location>
</feature>
<feature type="region of interest" description="Disordered" evidence="1">
    <location>
        <begin position="433"/>
        <end position="465"/>
    </location>
</feature>
<proteinExistence type="predicted"/>
<organism evidence="3 4">
    <name type="scientific">Erinaceus europaeus</name>
    <name type="common">Western European hedgehog</name>
    <dbReference type="NCBI Taxonomy" id="9365"/>
    <lineage>
        <taxon>Eukaryota</taxon>
        <taxon>Metazoa</taxon>
        <taxon>Chordata</taxon>
        <taxon>Craniata</taxon>
        <taxon>Vertebrata</taxon>
        <taxon>Euteleostomi</taxon>
        <taxon>Mammalia</taxon>
        <taxon>Eutheria</taxon>
        <taxon>Laurasiatheria</taxon>
        <taxon>Eulipotyphla</taxon>
        <taxon>Erinaceidae</taxon>
        <taxon>Erinaceinae</taxon>
        <taxon>Erinaceus</taxon>
    </lineage>
</organism>
<keyword evidence="3" id="KW-1185">Reference proteome</keyword>
<accession>A0ABM3Y2C9</accession>
<dbReference type="GeneID" id="103113369"/>
<evidence type="ECO:0000313" key="4">
    <source>
        <dbReference type="RefSeq" id="XP_060055228.1"/>
    </source>
</evidence>
<reference evidence="4" key="1">
    <citation type="submission" date="2025-08" db="UniProtKB">
        <authorList>
            <consortium name="RefSeq"/>
        </authorList>
    </citation>
    <scope>IDENTIFICATION</scope>
</reference>
<protein>
    <submittedName>
        <fullName evidence="4">Uncharacterized protein C9orf131 homolog</fullName>
    </submittedName>
</protein>
<feature type="region of interest" description="Disordered" evidence="1">
    <location>
        <begin position="95"/>
        <end position="121"/>
    </location>
</feature>
<feature type="compositionally biased region" description="Polar residues" evidence="1">
    <location>
        <begin position="741"/>
        <end position="759"/>
    </location>
</feature>
<feature type="compositionally biased region" description="Polar residues" evidence="1">
    <location>
        <begin position="325"/>
        <end position="344"/>
    </location>
</feature>
<dbReference type="InterPro" id="IPR039509">
    <property type="entry name" value="SPATA31"/>
</dbReference>
<feature type="region of interest" description="Disordered" evidence="1">
    <location>
        <begin position="671"/>
        <end position="725"/>
    </location>
</feature>
<feature type="region of interest" description="Disordered" evidence="1">
    <location>
        <begin position="388"/>
        <end position="418"/>
    </location>
</feature>